<name>A0ABD0YMT9_9HEMI</name>
<dbReference type="Proteomes" id="UP001558652">
    <property type="component" value="Unassembled WGS sequence"/>
</dbReference>
<evidence type="ECO:0000313" key="2">
    <source>
        <dbReference type="Proteomes" id="UP001558652"/>
    </source>
</evidence>
<feature type="non-terminal residue" evidence="1">
    <location>
        <position position="1"/>
    </location>
</feature>
<protein>
    <submittedName>
        <fullName evidence="1">Uncharacterized protein</fullName>
    </submittedName>
</protein>
<keyword evidence="2" id="KW-1185">Reference proteome</keyword>
<organism evidence="1 2">
    <name type="scientific">Ranatra chinensis</name>
    <dbReference type="NCBI Taxonomy" id="642074"/>
    <lineage>
        <taxon>Eukaryota</taxon>
        <taxon>Metazoa</taxon>
        <taxon>Ecdysozoa</taxon>
        <taxon>Arthropoda</taxon>
        <taxon>Hexapoda</taxon>
        <taxon>Insecta</taxon>
        <taxon>Pterygota</taxon>
        <taxon>Neoptera</taxon>
        <taxon>Paraneoptera</taxon>
        <taxon>Hemiptera</taxon>
        <taxon>Heteroptera</taxon>
        <taxon>Panheteroptera</taxon>
        <taxon>Nepomorpha</taxon>
        <taxon>Nepidae</taxon>
        <taxon>Ranatrinae</taxon>
        <taxon>Ranatra</taxon>
    </lineage>
</organism>
<gene>
    <name evidence="1" type="ORF">AAG570_010537</name>
</gene>
<accession>A0ABD0YMT9</accession>
<sequence length="182" mass="20971">EAPWGRAGPGGQQWRSPRQVGLNFLHSLGWTSEKALRRLENQLDLKQPAHLMLEDSTTKKYNTPEEHLTGGVELVPLLARRRSFKKHMQLPSTDVTRMSKTDGHVSWKDVRDPHDYLRDLNSQVNQKQVLIQEAKKEDLVESRKHFETWCGLWGRPGHGAPKQVKVKENLQKMLYPRPPANS</sequence>
<comment type="caution">
    <text evidence="1">The sequence shown here is derived from an EMBL/GenBank/DDBJ whole genome shotgun (WGS) entry which is preliminary data.</text>
</comment>
<reference evidence="1 2" key="1">
    <citation type="submission" date="2024-07" db="EMBL/GenBank/DDBJ databases">
        <title>Chromosome-level genome assembly of the water stick insect Ranatra chinensis (Heteroptera: Nepidae).</title>
        <authorList>
            <person name="Liu X."/>
        </authorList>
    </citation>
    <scope>NUCLEOTIDE SEQUENCE [LARGE SCALE GENOMIC DNA]</scope>
    <source>
        <strain evidence="1">Cailab_2021Rc</strain>
        <tissue evidence="1">Muscle</tissue>
    </source>
</reference>
<evidence type="ECO:0000313" key="1">
    <source>
        <dbReference type="EMBL" id="KAL1132585.1"/>
    </source>
</evidence>
<proteinExistence type="predicted"/>
<dbReference type="EMBL" id="JBFDAA010000005">
    <property type="protein sequence ID" value="KAL1132585.1"/>
    <property type="molecule type" value="Genomic_DNA"/>
</dbReference>
<dbReference type="AlphaFoldDB" id="A0ABD0YMT9"/>